<accession>A0ABV6H7U8</accession>
<keyword evidence="1" id="KW-0472">Membrane</keyword>
<dbReference type="RefSeq" id="WP_382361996.1">
    <property type="nucleotide sequence ID" value="NZ_JBHLWV010000015.1"/>
</dbReference>
<organism evidence="2 3">
    <name type="scientific">Gordonia phosphorivorans</name>
    <dbReference type="NCBI Taxonomy" id="1056982"/>
    <lineage>
        <taxon>Bacteria</taxon>
        <taxon>Bacillati</taxon>
        <taxon>Actinomycetota</taxon>
        <taxon>Actinomycetes</taxon>
        <taxon>Mycobacteriales</taxon>
        <taxon>Gordoniaceae</taxon>
        <taxon>Gordonia</taxon>
    </lineage>
</organism>
<keyword evidence="1" id="KW-0812">Transmembrane</keyword>
<name>A0ABV6H7U8_9ACTN</name>
<proteinExistence type="predicted"/>
<protein>
    <submittedName>
        <fullName evidence="2">ABC transporter permease</fullName>
    </submittedName>
</protein>
<feature type="transmembrane region" description="Helical" evidence="1">
    <location>
        <begin position="69"/>
        <end position="89"/>
    </location>
</feature>
<feature type="transmembrane region" description="Helical" evidence="1">
    <location>
        <begin position="117"/>
        <end position="140"/>
    </location>
</feature>
<dbReference type="Proteomes" id="UP001589783">
    <property type="component" value="Unassembled WGS sequence"/>
</dbReference>
<gene>
    <name evidence="2" type="ORF">ACFFJD_05560</name>
</gene>
<evidence type="ECO:0000313" key="3">
    <source>
        <dbReference type="Proteomes" id="UP001589783"/>
    </source>
</evidence>
<comment type="caution">
    <text evidence="2">The sequence shown here is derived from an EMBL/GenBank/DDBJ whole genome shotgun (WGS) entry which is preliminary data.</text>
</comment>
<feature type="transmembrane region" description="Helical" evidence="1">
    <location>
        <begin position="240"/>
        <end position="261"/>
    </location>
</feature>
<dbReference type="EMBL" id="JBHLWV010000015">
    <property type="protein sequence ID" value="MFC0314320.1"/>
    <property type="molecule type" value="Genomic_DNA"/>
</dbReference>
<feature type="transmembrane region" description="Helical" evidence="1">
    <location>
        <begin position="160"/>
        <end position="182"/>
    </location>
</feature>
<keyword evidence="3" id="KW-1185">Reference proteome</keyword>
<feature type="transmembrane region" description="Helical" evidence="1">
    <location>
        <begin position="25"/>
        <end position="49"/>
    </location>
</feature>
<evidence type="ECO:0000313" key="2">
    <source>
        <dbReference type="EMBL" id="MFC0314320.1"/>
    </source>
</evidence>
<evidence type="ECO:0000256" key="1">
    <source>
        <dbReference type="SAM" id="Phobius"/>
    </source>
</evidence>
<reference evidence="2 3" key="1">
    <citation type="submission" date="2024-09" db="EMBL/GenBank/DDBJ databases">
        <authorList>
            <person name="Sun Q."/>
            <person name="Mori K."/>
        </authorList>
    </citation>
    <scope>NUCLEOTIDE SEQUENCE [LARGE SCALE GENOMIC DNA]</scope>
    <source>
        <strain evidence="2 3">CCM 7957</strain>
    </source>
</reference>
<feature type="transmembrane region" description="Helical" evidence="1">
    <location>
        <begin position="189"/>
        <end position="207"/>
    </location>
</feature>
<keyword evidence="1" id="KW-1133">Transmembrane helix</keyword>
<sequence>MSGALTQVRRGVRAEAIRTGGLRSVLLLGALPAGVLLPLLITTAIAYVAERIAGLDSSKISVSAATTSNSVYWIITFTVVVGALVAAYAQATAMRGPAGDLDRHLYRRPWTSAVARWLFYGLVTAATCAILCAAVMALLPVAFPTVYGDVDPLSAVGVRFLITVPIYAFFACGLGVGLAGLIGHPAGSLAALLFWVFVMEDAIIFAPNGTKIQAFMPFLNGVWGTGQDLVISPPWGVDGALAWFAGICAVVFALGLAAITARRRPGRASTKAAPTGAH</sequence>